<accession>A0A194SC26</accession>
<dbReference type="Gene3D" id="1.20.58.760">
    <property type="entry name" value="Peptidase M41"/>
    <property type="match status" value="1"/>
</dbReference>
<gene>
    <name evidence="9" type="ORF">RHOBADRAFT_10743</name>
</gene>
<proteinExistence type="predicted"/>
<reference evidence="9 10" key="1">
    <citation type="journal article" date="2015" name="Front. Microbiol.">
        <title>Genome sequence of the plant growth promoting endophytic yeast Rhodotorula graminis WP1.</title>
        <authorList>
            <person name="Firrincieli A."/>
            <person name="Otillar R."/>
            <person name="Salamov A."/>
            <person name="Schmutz J."/>
            <person name="Khan Z."/>
            <person name="Redman R.S."/>
            <person name="Fleck N.D."/>
            <person name="Lindquist E."/>
            <person name="Grigoriev I.V."/>
            <person name="Doty S.L."/>
        </authorList>
    </citation>
    <scope>NUCLEOTIDE SEQUENCE [LARGE SCALE GENOMIC DNA]</scope>
    <source>
        <strain evidence="9 10">WP1</strain>
    </source>
</reference>
<dbReference type="EMBL" id="KQ474073">
    <property type="protein sequence ID" value="KPV78000.1"/>
    <property type="molecule type" value="Genomic_DNA"/>
</dbReference>
<organism evidence="9 10">
    <name type="scientific">Rhodotorula graminis (strain WP1)</name>
    <dbReference type="NCBI Taxonomy" id="578459"/>
    <lineage>
        <taxon>Eukaryota</taxon>
        <taxon>Fungi</taxon>
        <taxon>Dikarya</taxon>
        <taxon>Basidiomycota</taxon>
        <taxon>Pucciniomycotina</taxon>
        <taxon>Microbotryomycetes</taxon>
        <taxon>Sporidiobolales</taxon>
        <taxon>Sporidiobolaceae</taxon>
        <taxon>Rhodotorula</taxon>
    </lineage>
</organism>
<evidence type="ECO:0000256" key="7">
    <source>
        <dbReference type="SAM" id="MobiDB-lite"/>
    </source>
</evidence>
<keyword evidence="2" id="KW-0479">Metal-binding</keyword>
<evidence type="ECO:0000256" key="6">
    <source>
        <dbReference type="ARBA" id="ARBA00023049"/>
    </source>
</evidence>
<sequence length="174" mass="18951">MCMTLGGRVAEEIFFKRITTGAQDDLQKVTRMAMEVIANYGMNPAVGPLSYRQDQESFQKPFSEKTAQLIDDEVRSMVRRAHQRCHDLLTEKKEQVDKVARVLLDKEVLSRSDMIALLGPRPYGDAFDDAVSFGSAAPEPTGDKEAPLGHGIEGGLGGGIGNEVPSPKGIDQGM</sequence>
<evidence type="ECO:0000256" key="5">
    <source>
        <dbReference type="ARBA" id="ARBA00022840"/>
    </source>
</evidence>
<dbReference type="GO" id="GO:0034982">
    <property type="term" value="P:mitochondrial protein processing"/>
    <property type="evidence" value="ECO:0007669"/>
    <property type="project" value="TreeGrafter"/>
</dbReference>
<keyword evidence="6" id="KW-0482">Metalloprotease</keyword>
<dbReference type="RefSeq" id="XP_018274049.1">
    <property type="nucleotide sequence ID" value="XM_018412004.1"/>
</dbReference>
<evidence type="ECO:0000256" key="4">
    <source>
        <dbReference type="ARBA" id="ARBA00022833"/>
    </source>
</evidence>
<feature type="domain" description="Peptidase M41" evidence="8">
    <location>
        <begin position="1"/>
        <end position="115"/>
    </location>
</feature>
<dbReference type="GeneID" id="28972453"/>
<dbReference type="InterPro" id="IPR037219">
    <property type="entry name" value="Peptidase_M41-like"/>
</dbReference>
<dbReference type="GO" id="GO:0005745">
    <property type="term" value="C:m-AAA complex"/>
    <property type="evidence" value="ECO:0007669"/>
    <property type="project" value="TreeGrafter"/>
</dbReference>
<keyword evidence="3" id="KW-0547">Nucleotide-binding</keyword>
<evidence type="ECO:0000313" key="9">
    <source>
        <dbReference type="EMBL" id="KPV78000.1"/>
    </source>
</evidence>
<dbReference type="InterPro" id="IPR000642">
    <property type="entry name" value="Peptidase_M41"/>
</dbReference>
<dbReference type="OrthoDB" id="1413014at2759"/>
<keyword evidence="10" id="KW-1185">Reference proteome</keyword>
<dbReference type="GO" id="GO:0046872">
    <property type="term" value="F:metal ion binding"/>
    <property type="evidence" value="ECO:0007669"/>
    <property type="project" value="UniProtKB-KW"/>
</dbReference>
<feature type="region of interest" description="Disordered" evidence="7">
    <location>
        <begin position="135"/>
        <end position="174"/>
    </location>
</feature>
<feature type="compositionally biased region" description="Gly residues" evidence="7">
    <location>
        <begin position="151"/>
        <end position="161"/>
    </location>
</feature>
<dbReference type="SUPFAM" id="SSF140990">
    <property type="entry name" value="FtsH protease domain-like"/>
    <property type="match status" value="1"/>
</dbReference>
<evidence type="ECO:0000259" key="8">
    <source>
        <dbReference type="Pfam" id="PF01434"/>
    </source>
</evidence>
<evidence type="ECO:0000256" key="3">
    <source>
        <dbReference type="ARBA" id="ARBA00022741"/>
    </source>
</evidence>
<comment type="cofactor">
    <cofactor evidence="1">
        <name>Zn(2+)</name>
        <dbReference type="ChEBI" id="CHEBI:29105"/>
    </cofactor>
</comment>
<keyword evidence="6" id="KW-0645">Protease</keyword>
<keyword evidence="5" id="KW-0067">ATP-binding</keyword>
<dbReference type="InterPro" id="IPR050928">
    <property type="entry name" value="ATP-dep_Zn_Metalloprotease"/>
</dbReference>
<dbReference type="GO" id="GO:0004222">
    <property type="term" value="F:metalloendopeptidase activity"/>
    <property type="evidence" value="ECO:0007669"/>
    <property type="project" value="InterPro"/>
</dbReference>
<keyword evidence="4" id="KW-0862">Zinc</keyword>
<dbReference type="Pfam" id="PF01434">
    <property type="entry name" value="Peptidase_M41"/>
    <property type="match status" value="1"/>
</dbReference>
<dbReference type="PANTHER" id="PTHR43655">
    <property type="entry name" value="ATP-DEPENDENT PROTEASE"/>
    <property type="match status" value="1"/>
</dbReference>
<evidence type="ECO:0000256" key="1">
    <source>
        <dbReference type="ARBA" id="ARBA00001947"/>
    </source>
</evidence>
<name>A0A194SC26_RHOGW</name>
<dbReference type="PANTHER" id="PTHR43655:SF2">
    <property type="entry name" value="AFG3 LIKE MATRIX AAA PEPTIDASE SUBUNIT 2, ISOFORM A"/>
    <property type="match status" value="1"/>
</dbReference>
<dbReference type="GO" id="GO:0005524">
    <property type="term" value="F:ATP binding"/>
    <property type="evidence" value="ECO:0007669"/>
    <property type="project" value="UniProtKB-KW"/>
</dbReference>
<dbReference type="GO" id="GO:0004176">
    <property type="term" value="F:ATP-dependent peptidase activity"/>
    <property type="evidence" value="ECO:0007669"/>
    <property type="project" value="InterPro"/>
</dbReference>
<dbReference type="Proteomes" id="UP000053890">
    <property type="component" value="Unassembled WGS sequence"/>
</dbReference>
<evidence type="ECO:0000313" key="10">
    <source>
        <dbReference type="Proteomes" id="UP000053890"/>
    </source>
</evidence>
<keyword evidence="6" id="KW-0378">Hydrolase</keyword>
<dbReference type="STRING" id="578459.A0A194SC26"/>
<protein>
    <recommendedName>
        <fullName evidence="8">Peptidase M41 domain-containing protein</fullName>
    </recommendedName>
</protein>
<dbReference type="AlphaFoldDB" id="A0A194SC26"/>
<evidence type="ECO:0000256" key="2">
    <source>
        <dbReference type="ARBA" id="ARBA00022723"/>
    </source>
</evidence>